<evidence type="ECO:0000256" key="5">
    <source>
        <dbReference type="HAMAP-Rule" id="MF_01967"/>
    </source>
</evidence>
<gene>
    <name evidence="5" type="primary">cobB</name>
    <name evidence="8" type="ORF">LPB19_16250</name>
</gene>
<name>A0ABX7MQV1_9GAMM</name>
<comment type="similarity">
    <text evidence="5">Belongs to the sirtuin family. Class II subfamily.</text>
</comment>
<dbReference type="EMBL" id="CP071247">
    <property type="protein sequence ID" value="QSP94701.1"/>
    <property type="molecule type" value="Genomic_DNA"/>
</dbReference>
<keyword evidence="4 5" id="KW-0520">NAD</keyword>
<comment type="cofactor">
    <cofactor evidence="5">
        <name>Zn(2+)</name>
        <dbReference type="ChEBI" id="CHEBI:29105"/>
    </cofactor>
    <text evidence="5">Binds 1 zinc ion per subunit.</text>
</comment>
<dbReference type="PANTHER" id="PTHR11085">
    <property type="entry name" value="NAD-DEPENDENT PROTEIN DEACYLASE SIRTUIN-5, MITOCHONDRIAL-RELATED"/>
    <property type="match status" value="1"/>
</dbReference>
<evidence type="ECO:0000256" key="3">
    <source>
        <dbReference type="ARBA" id="ARBA00022833"/>
    </source>
</evidence>
<dbReference type="InterPro" id="IPR029035">
    <property type="entry name" value="DHS-like_NAD/FAD-binding_dom"/>
</dbReference>
<dbReference type="InterPro" id="IPR026591">
    <property type="entry name" value="Sirtuin_cat_small_dom_sf"/>
</dbReference>
<feature type="binding site" evidence="5 6">
    <location>
        <position position="168"/>
    </location>
    <ligand>
        <name>Zn(2+)</name>
        <dbReference type="ChEBI" id="CHEBI:29105"/>
    </ligand>
</feature>
<evidence type="ECO:0000313" key="8">
    <source>
        <dbReference type="EMBL" id="QSP94701.1"/>
    </source>
</evidence>
<dbReference type="Gene3D" id="3.30.1600.10">
    <property type="entry name" value="SIR2/SIRT2 'Small Domain"/>
    <property type="match status" value="1"/>
</dbReference>
<dbReference type="Gene3D" id="3.40.50.1220">
    <property type="entry name" value="TPP-binding domain"/>
    <property type="match status" value="1"/>
</dbReference>
<dbReference type="InterPro" id="IPR026587">
    <property type="entry name" value="Sirtuin_class_II"/>
</dbReference>
<dbReference type="RefSeq" id="WP_206643921.1">
    <property type="nucleotide sequence ID" value="NZ_CP071247.1"/>
</dbReference>
<evidence type="ECO:0000256" key="6">
    <source>
        <dbReference type="PROSITE-ProRule" id="PRU00236"/>
    </source>
</evidence>
<feature type="binding site" evidence="5">
    <location>
        <begin position="284"/>
        <end position="286"/>
    </location>
    <ligand>
        <name>NAD(+)</name>
        <dbReference type="ChEBI" id="CHEBI:57540"/>
    </ligand>
</feature>
<dbReference type="EC" id="2.3.1.286" evidence="5"/>
<dbReference type="HAMAP" id="MF_01967">
    <property type="entry name" value="Sirtuin_ClassII"/>
    <property type="match status" value="1"/>
</dbReference>
<dbReference type="InterPro" id="IPR026590">
    <property type="entry name" value="Ssirtuin_cat_dom"/>
</dbReference>
<reference evidence="8 9" key="1">
    <citation type="submission" date="2021-03" db="EMBL/GenBank/DDBJ databases">
        <title>Genome sequencing of Marinobacter sp. LPB0319.</title>
        <authorList>
            <person name="Kim J."/>
        </authorList>
    </citation>
    <scope>NUCLEOTIDE SEQUENCE [LARGE SCALE GENOMIC DNA]</scope>
    <source>
        <strain evidence="8 9">LPB0319</strain>
    </source>
</reference>
<evidence type="ECO:0000256" key="1">
    <source>
        <dbReference type="ARBA" id="ARBA00022679"/>
    </source>
</evidence>
<comment type="catalytic activity">
    <reaction evidence="5">
        <text>N(6)-acetyl-L-lysyl-[protein] + NAD(+) + H2O = 2''-O-acetyl-ADP-D-ribose + nicotinamide + L-lysyl-[protein]</text>
        <dbReference type="Rhea" id="RHEA:43636"/>
        <dbReference type="Rhea" id="RHEA-COMP:9752"/>
        <dbReference type="Rhea" id="RHEA-COMP:10731"/>
        <dbReference type="ChEBI" id="CHEBI:15377"/>
        <dbReference type="ChEBI" id="CHEBI:17154"/>
        <dbReference type="ChEBI" id="CHEBI:29969"/>
        <dbReference type="ChEBI" id="CHEBI:57540"/>
        <dbReference type="ChEBI" id="CHEBI:61930"/>
        <dbReference type="ChEBI" id="CHEBI:83767"/>
        <dbReference type="EC" id="2.3.1.286"/>
    </reaction>
</comment>
<keyword evidence="5" id="KW-0963">Cytoplasm</keyword>
<comment type="subcellular location">
    <subcellularLocation>
        <location evidence="5">Cytoplasm</location>
    </subcellularLocation>
</comment>
<comment type="function">
    <text evidence="5">NAD-dependent protein deacetylase which modulates the activities of several enzymes which are inactive in their acetylated form.</text>
</comment>
<dbReference type="PROSITE" id="PS50305">
    <property type="entry name" value="SIRTUIN"/>
    <property type="match status" value="1"/>
</dbReference>
<feature type="binding site" evidence="5 6">
    <location>
        <position position="221"/>
    </location>
    <ligand>
        <name>Zn(2+)</name>
        <dbReference type="ChEBI" id="CHEBI:29105"/>
    </ligand>
</feature>
<keyword evidence="1 5" id="KW-0808">Transferase</keyword>
<keyword evidence="9" id="KW-1185">Reference proteome</keyword>
<accession>A0ABX7MQV1</accession>
<dbReference type="PANTHER" id="PTHR11085:SF10">
    <property type="entry name" value="NAD-DEPENDENT PROTEIN DEACYLASE SIRTUIN-5, MITOCHONDRIAL-RELATED"/>
    <property type="match status" value="1"/>
</dbReference>
<feature type="domain" description="Deacetylase sirtuin-type" evidence="7">
    <location>
        <begin position="39"/>
        <end position="313"/>
    </location>
</feature>
<feature type="active site" description="Proton acceptor" evidence="5 6">
    <location>
        <position position="160"/>
    </location>
</feature>
<feature type="binding site" evidence="5">
    <location>
        <position position="302"/>
    </location>
    <ligand>
        <name>NAD(+)</name>
        <dbReference type="ChEBI" id="CHEBI:57540"/>
    </ligand>
</feature>
<evidence type="ECO:0000313" key="9">
    <source>
        <dbReference type="Proteomes" id="UP000663555"/>
    </source>
</evidence>
<keyword evidence="2 5" id="KW-0479">Metal-binding</keyword>
<proteinExistence type="inferred from homology"/>
<dbReference type="NCBIfam" id="NF003738">
    <property type="entry name" value="PRK05333.1"/>
    <property type="match status" value="1"/>
</dbReference>
<protein>
    <recommendedName>
        <fullName evidence="5">NAD-dependent protein deacetylase</fullName>
        <ecNumber evidence="5">2.3.1.286</ecNumber>
    </recommendedName>
    <alternativeName>
        <fullName evidence="5">Regulatory protein SIR2 homolog</fullName>
    </alternativeName>
</protein>
<keyword evidence="3 5" id="KW-0862">Zinc</keyword>
<comment type="caution">
    <text evidence="5">Lacks conserved residue(s) required for the propagation of feature annotation.</text>
</comment>
<dbReference type="Pfam" id="PF02146">
    <property type="entry name" value="SIR2"/>
    <property type="match status" value="1"/>
</dbReference>
<sequence>MSPGSRAEFIGGALPVITHRTRPFSSSQRLPDAVEPVVQHEPEQAGALLAEFVRDHPRLMVLTGAGVSTDSGIPDYRDGDGAWKRKQPVQHQVFLDSHEARQRYWGRSLIGWPLIRDARPNPAHHHIRELEHRNHCPLVVTQNVDRLHQRAGSRSVIDLHGRADEVLCMSCGYRCTRDEVHDRCADLNPGFTGLSAGVAPDGDADLDVEFSGFKPADCPKCAGILKPDVVFFGDFVPRQRVEAALDALRQSDGLLVVGSSLMVYSGFRFCRYASEWGKPIATLNLGRTRADELADLKLNARIGETLEAALRLI</sequence>
<dbReference type="InterPro" id="IPR050134">
    <property type="entry name" value="NAD-dep_sirtuin_deacylases"/>
</dbReference>
<feature type="binding site" evidence="5">
    <location>
        <begin position="258"/>
        <end position="260"/>
    </location>
    <ligand>
        <name>NAD(+)</name>
        <dbReference type="ChEBI" id="CHEBI:57540"/>
    </ligand>
</feature>
<evidence type="ECO:0000256" key="4">
    <source>
        <dbReference type="ARBA" id="ARBA00023027"/>
    </source>
</evidence>
<organism evidence="8 9">
    <name type="scientific">Marinobacter salinisoli</name>
    <dbReference type="NCBI Taxonomy" id="2769486"/>
    <lineage>
        <taxon>Bacteria</taxon>
        <taxon>Pseudomonadati</taxon>
        <taxon>Pseudomonadota</taxon>
        <taxon>Gammaproteobacteria</taxon>
        <taxon>Pseudomonadales</taxon>
        <taxon>Marinobacteraceae</taxon>
        <taxon>Marinobacter</taxon>
    </lineage>
</organism>
<feature type="binding site" evidence="5 6">
    <location>
        <position position="171"/>
    </location>
    <ligand>
        <name>Zn(2+)</name>
        <dbReference type="ChEBI" id="CHEBI:29105"/>
    </ligand>
</feature>
<feature type="binding site" evidence="5 6">
    <location>
        <position position="218"/>
    </location>
    <ligand>
        <name>Zn(2+)</name>
        <dbReference type="ChEBI" id="CHEBI:29105"/>
    </ligand>
</feature>
<evidence type="ECO:0000259" key="7">
    <source>
        <dbReference type="PROSITE" id="PS50305"/>
    </source>
</evidence>
<feature type="binding site" evidence="5">
    <location>
        <begin position="142"/>
        <end position="145"/>
    </location>
    <ligand>
        <name>NAD(+)</name>
        <dbReference type="ChEBI" id="CHEBI:57540"/>
    </ligand>
</feature>
<evidence type="ECO:0000256" key="2">
    <source>
        <dbReference type="ARBA" id="ARBA00022723"/>
    </source>
</evidence>
<dbReference type="Proteomes" id="UP000663555">
    <property type="component" value="Chromosome"/>
</dbReference>
<dbReference type="SUPFAM" id="SSF52467">
    <property type="entry name" value="DHS-like NAD/FAD-binding domain"/>
    <property type="match status" value="1"/>
</dbReference>
<dbReference type="InterPro" id="IPR003000">
    <property type="entry name" value="Sirtuin"/>
</dbReference>